<feature type="domain" description="PurM-like C-terminal" evidence="7">
    <location>
        <begin position="142"/>
        <end position="340"/>
    </location>
</feature>
<protein>
    <submittedName>
        <fullName evidence="8">Selenide, water dikinase</fullName>
    </submittedName>
</protein>
<evidence type="ECO:0000256" key="3">
    <source>
        <dbReference type="ARBA" id="ARBA00022777"/>
    </source>
</evidence>
<keyword evidence="3 8" id="KW-0418">Kinase</keyword>
<evidence type="ECO:0000256" key="5">
    <source>
        <dbReference type="ARBA" id="ARBA00023266"/>
    </source>
</evidence>
<dbReference type="NCBIfam" id="TIGR00476">
    <property type="entry name" value="selD"/>
    <property type="match status" value="1"/>
</dbReference>
<dbReference type="GO" id="GO:0004756">
    <property type="term" value="F:selenide, water dikinase activity"/>
    <property type="evidence" value="ECO:0007669"/>
    <property type="project" value="TreeGrafter"/>
</dbReference>
<dbReference type="STRING" id="926550.CLDAP_22620"/>
<dbReference type="InterPro" id="IPR004536">
    <property type="entry name" value="SPS/SelD"/>
</dbReference>
<evidence type="ECO:0000256" key="2">
    <source>
        <dbReference type="ARBA" id="ARBA00022741"/>
    </source>
</evidence>
<dbReference type="CDD" id="cd02195">
    <property type="entry name" value="SelD"/>
    <property type="match status" value="1"/>
</dbReference>
<keyword evidence="9" id="KW-1185">Reference proteome</keyword>
<dbReference type="eggNOG" id="COG0709">
    <property type="taxonomic scope" value="Bacteria"/>
</dbReference>
<dbReference type="Gene3D" id="3.30.1330.10">
    <property type="entry name" value="PurM-like, N-terminal domain"/>
    <property type="match status" value="1"/>
</dbReference>
<dbReference type="InterPro" id="IPR016188">
    <property type="entry name" value="PurM-like_N"/>
</dbReference>
<accession>I0I4W4</accession>
<dbReference type="KEGG" id="cap:CLDAP_22620"/>
<dbReference type="HOGENOM" id="CLU_032859_0_1_0"/>
<dbReference type="InterPro" id="IPR036676">
    <property type="entry name" value="PurM-like_C_sf"/>
</dbReference>
<dbReference type="PANTHER" id="PTHR10256:SF0">
    <property type="entry name" value="INACTIVE SELENIDE, WATER DIKINASE-LIKE PROTEIN-RELATED"/>
    <property type="match status" value="1"/>
</dbReference>
<dbReference type="Pfam" id="PF02769">
    <property type="entry name" value="AIRS_C"/>
    <property type="match status" value="1"/>
</dbReference>
<dbReference type="Proteomes" id="UP000007880">
    <property type="component" value="Chromosome"/>
</dbReference>
<dbReference type="InterPro" id="IPR036921">
    <property type="entry name" value="PurM-like_N_sf"/>
</dbReference>
<keyword evidence="1" id="KW-0808">Transferase</keyword>
<dbReference type="PIRSF" id="PIRSF036407">
    <property type="entry name" value="Selenphspht_syn"/>
    <property type="match status" value="1"/>
</dbReference>
<dbReference type="EMBL" id="AP012337">
    <property type="protein sequence ID" value="BAM00302.1"/>
    <property type="molecule type" value="Genomic_DNA"/>
</dbReference>
<keyword evidence="5" id="KW-0711">Selenium</keyword>
<evidence type="ECO:0000259" key="6">
    <source>
        <dbReference type="Pfam" id="PF00586"/>
    </source>
</evidence>
<dbReference type="GO" id="GO:0005524">
    <property type="term" value="F:ATP binding"/>
    <property type="evidence" value="ECO:0007669"/>
    <property type="project" value="UniProtKB-KW"/>
</dbReference>
<evidence type="ECO:0000313" key="8">
    <source>
        <dbReference type="EMBL" id="BAM00302.1"/>
    </source>
</evidence>
<proteinExistence type="predicted"/>
<dbReference type="GO" id="GO:0005737">
    <property type="term" value="C:cytoplasm"/>
    <property type="evidence" value="ECO:0007669"/>
    <property type="project" value="TreeGrafter"/>
</dbReference>
<dbReference type="PATRIC" id="fig|926550.5.peg.2490"/>
<dbReference type="PANTHER" id="PTHR10256">
    <property type="entry name" value="SELENIDE, WATER DIKINASE"/>
    <property type="match status" value="1"/>
</dbReference>
<evidence type="ECO:0000256" key="4">
    <source>
        <dbReference type="ARBA" id="ARBA00022840"/>
    </source>
</evidence>
<dbReference type="SUPFAM" id="SSF55326">
    <property type="entry name" value="PurM N-terminal domain-like"/>
    <property type="match status" value="1"/>
</dbReference>
<evidence type="ECO:0000256" key="1">
    <source>
        <dbReference type="ARBA" id="ARBA00022679"/>
    </source>
</evidence>
<dbReference type="AlphaFoldDB" id="I0I4W4"/>
<dbReference type="InterPro" id="IPR010918">
    <property type="entry name" value="PurM-like_C_dom"/>
</dbReference>
<gene>
    <name evidence="8" type="primary">selD</name>
    <name evidence="8" type="ordered locus">CLDAP_22620</name>
</gene>
<evidence type="ECO:0000313" key="9">
    <source>
        <dbReference type="Proteomes" id="UP000007880"/>
    </source>
</evidence>
<reference evidence="8 9" key="1">
    <citation type="submission" date="2012-02" db="EMBL/GenBank/DDBJ databases">
        <title>Complete genome sequence of Caldilinea aerophila DSM 14535 (= NBRC 102666).</title>
        <authorList>
            <person name="Oguchi A."/>
            <person name="Hosoyama A."/>
            <person name="Sekine M."/>
            <person name="Fukai R."/>
            <person name="Kato Y."/>
            <person name="Nakamura S."/>
            <person name="Hanada S."/>
            <person name="Yamazaki S."/>
            <person name="Fujita N."/>
        </authorList>
    </citation>
    <scope>NUCLEOTIDE SEQUENCE [LARGE SCALE GENOMIC DNA]</scope>
    <source>
        <strain evidence="9">DSM 14535 / JCM 11387 / NBRC 104270 / STL-6-O1</strain>
    </source>
</reference>
<sequence length="341" mass="36106">MRQLAGLFPATEYPDVLVGLGEPDDAAVFRLDETRALINTTDFFTPIVDDPWTYGAIAATNAMSDVFAMGGEVLFALNIAGFPEEIDGETTAQIFAGGAAKVREAGAAIAGGHTVTAPEPFYGLAVTGVIHPEQVMRKGGAQPGDQLYLTKPLGTGVITTAAKLTGEAEHPLHRLMRKVQRRPDLDVKDLDAAIVSMLRLNRAAAQAARVVGVRSATDITGFGLLGHACEMAIASARESEAGFVIEASSVPLLPGVMCYVEAGYLTRGAVRNPQHFGQHVHFATHVPSLLRTILWESETSGGLLLAVPSANAALFERLCAENQQPAWRIGEVVKGEGVQVV</sequence>
<dbReference type="GO" id="GO:0016260">
    <property type="term" value="P:selenocysteine biosynthetic process"/>
    <property type="evidence" value="ECO:0007669"/>
    <property type="project" value="TreeGrafter"/>
</dbReference>
<evidence type="ECO:0000259" key="7">
    <source>
        <dbReference type="Pfam" id="PF02769"/>
    </source>
</evidence>
<feature type="domain" description="PurM-like N-terminal" evidence="6">
    <location>
        <begin position="24"/>
        <end position="130"/>
    </location>
</feature>
<organism evidence="8 9">
    <name type="scientific">Caldilinea aerophila (strain DSM 14535 / JCM 11387 / NBRC 104270 / STL-6-O1)</name>
    <dbReference type="NCBI Taxonomy" id="926550"/>
    <lineage>
        <taxon>Bacteria</taxon>
        <taxon>Bacillati</taxon>
        <taxon>Chloroflexota</taxon>
        <taxon>Caldilineae</taxon>
        <taxon>Caldilineales</taxon>
        <taxon>Caldilineaceae</taxon>
        <taxon>Caldilinea</taxon>
    </lineage>
</organism>
<name>I0I4W4_CALAS</name>
<dbReference type="SUPFAM" id="SSF56042">
    <property type="entry name" value="PurM C-terminal domain-like"/>
    <property type="match status" value="1"/>
</dbReference>
<dbReference type="Pfam" id="PF00586">
    <property type="entry name" value="AIRS"/>
    <property type="match status" value="1"/>
</dbReference>
<keyword evidence="2" id="KW-0547">Nucleotide-binding</keyword>
<keyword evidence="4" id="KW-0067">ATP-binding</keyword>
<dbReference type="Gene3D" id="3.90.650.10">
    <property type="entry name" value="PurM-like C-terminal domain"/>
    <property type="match status" value="1"/>
</dbReference>